<dbReference type="PRINTS" id="PR00111">
    <property type="entry name" value="ABHYDROLASE"/>
</dbReference>
<evidence type="ECO:0000313" key="3">
    <source>
        <dbReference type="Proteomes" id="UP000006048"/>
    </source>
</evidence>
<organism evidence="2 3">
    <name type="scientific">Turneriella parva (strain ATCC BAA-1111 / DSM 21527 / NCTC 11395 / H)</name>
    <name type="common">Leptospira parva</name>
    <dbReference type="NCBI Taxonomy" id="869212"/>
    <lineage>
        <taxon>Bacteria</taxon>
        <taxon>Pseudomonadati</taxon>
        <taxon>Spirochaetota</taxon>
        <taxon>Spirochaetia</taxon>
        <taxon>Leptospirales</taxon>
        <taxon>Leptospiraceae</taxon>
        <taxon>Turneriella</taxon>
    </lineage>
</organism>
<accession>I4B6G5</accession>
<dbReference type="Proteomes" id="UP000006048">
    <property type="component" value="Chromosome"/>
</dbReference>
<dbReference type="InterPro" id="IPR029058">
    <property type="entry name" value="AB_hydrolase_fold"/>
</dbReference>
<dbReference type="Pfam" id="PF00561">
    <property type="entry name" value="Abhydrolase_1"/>
    <property type="match status" value="1"/>
</dbReference>
<proteinExistence type="predicted"/>
<dbReference type="PANTHER" id="PTHR46438:SF11">
    <property type="entry name" value="LIPASE-RELATED"/>
    <property type="match status" value="1"/>
</dbReference>
<reference evidence="2 3" key="1">
    <citation type="submission" date="2012-06" db="EMBL/GenBank/DDBJ databases">
        <title>The complete chromosome of genome of Turneriella parva DSM 21527.</title>
        <authorList>
            <consortium name="US DOE Joint Genome Institute (JGI-PGF)"/>
            <person name="Lucas S."/>
            <person name="Han J."/>
            <person name="Lapidus A."/>
            <person name="Bruce D."/>
            <person name="Goodwin L."/>
            <person name="Pitluck S."/>
            <person name="Peters L."/>
            <person name="Kyrpides N."/>
            <person name="Mavromatis K."/>
            <person name="Ivanova N."/>
            <person name="Mikhailova N."/>
            <person name="Chertkov O."/>
            <person name="Detter J.C."/>
            <person name="Tapia R."/>
            <person name="Han C."/>
            <person name="Land M."/>
            <person name="Hauser L."/>
            <person name="Markowitz V."/>
            <person name="Cheng J.-F."/>
            <person name="Hugenholtz P."/>
            <person name="Woyke T."/>
            <person name="Wu D."/>
            <person name="Gronow S."/>
            <person name="Wellnitz S."/>
            <person name="Brambilla E."/>
            <person name="Klenk H.-P."/>
            <person name="Eisen J.A."/>
        </authorList>
    </citation>
    <scope>NUCLEOTIDE SEQUENCE [LARGE SCALE GENOMIC DNA]</scope>
    <source>
        <strain evidence="3">ATCC BAA-1111 / DSM 21527 / NCTC 11395 / H</strain>
    </source>
</reference>
<dbReference type="KEGG" id="tpx:Turpa_2227"/>
<dbReference type="PATRIC" id="fig|869212.3.peg.2239"/>
<dbReference type="Gene3D" id="3.40.50.1820">
    <property type="entry name" value="alpha/beta hydrolase"/>
    <property type="match status" value="1"/>
</dbReference>
<evidence type="ECO:0000259" key="1">
    <source>
        <dbReference type="Pfam" id="PF00561"/>
    </source>
</evidence>
<dbReference type="GO" id="GO:0016787">
    <property type="term" value="F:hydrolase activity"/>
    <property type="evidence" value="ECO:0007669"/>
    <property type="project" value="UniProtKB-KW"/>
</dbReference>
<dbReference type="EMBL" id="CP002959">
    <property type="protein sequence ID" value="AFM12872.1"/>
    <property type="molecule type" value="Genomic_DNA"/>
</dbReference>
<gene>
    <name evidence="2" type="ordered locus">Turpa_2227</name>
</gene>
<protein>
    <submittedName>
        <fullName evidence="2">Alpha/beta hydrolase fold containing protein</fullName>
    </submittedName>
</protein>
<dbReference type="AlphaFoldDB" id="I4B6G5"/>
<dbReference type="HOGENOM" id="CLU_020336_13_2_12"/>
<keyword evidence="2" id="KW-0378">Hydrolase</keyword>
<dbReference type="STRING" id="869212.Turpa_2227"/>
<name>I4B6G5_TURPD</name>
<dbReference type="InterPro" id="IPR000073">
    <property type="entry name" value="AB_hydrolase_1"/>
</dbReference>
<sequence length="303" mass="34048">MKKKILIVVVATLLLLIGSQIHFDIPVADIERTWALPESKFLDLNGMRVHYTDEGKGENVVLIHGTAASLHTWREWVKTLKKDFRVVTLDLPAFGLTGPSPDNDYTIPNYVKFLEQFFAAMKMRQLNLVGNSLGGQIAWRYAVAHPDNVNKLVLIDSAGLPRIGSIPLPIRLARMPVIGSLAKYLSPRFLVKKSLKQVYYDDAKVTDALVDRYHSLALRAGNRNAFVERSRQMTPDDGSGLDKISVPTLIMWGQHDTWIPVEQAANFRKKLFLGQVVIYDNAGHVPHEEIPEQSVADALKFLK</sequence>
<feature type="domain" description="AB hydrolase-1" evidence="1">
    <location>
        <begin position="60"/>
        <end position="289"/>
    </location>
</feature>
<dbReference type="RefSeq" id="WP_014803378.1">
    <property type="nucleotide sequence ID" value="NC_018020.1"/>
</dbReference>
<evidence type="ECO:0000313" key="2">
    <source>
        <dbReference type="EMBL" id="AFM12872.1"/>
    </source>
</evidence>
<keyword evidence="3" id="KW-1185">Reference proteome</keyword>
<dbReference type="OrthoDB" id="9773293at2"/>
<dbReference type="PANTHER" id="PTHR46438">
    <property type="entry name" value="ALPHA/BETA-HYDROLASES SUPERFAMILY PROTEIN"/>
    <property type="match status" value="1"/>
</dbReference>
<dbReference type="InterPro" id="IPR000639">
    <property type="entry name" value="Epox_hydrolase-like"/>
</dbReference>
<dbReference type="SUPFAM" id="SSF53474">
    <property type="entry name" value="alpha/beta-Hydrolases"/>
    <property type="match status" value="1"/>
</dbReference>
<dbReference type="PRINTS" id="PR00412">
    <property type="entry name" value="EPOXHYDRLASE"/>
</dbReference>